<evidence type="ECO:0000313" key="2">
    <source>
        <dbReference type="EMBL" id="CAL1261327.1"/>
    </source>
</evidence>
<feature type="signal peptide" evidence="1">
    <location>
        <begin position="1"/>
        <end position="22"/>
    </location>
</feature>
<feature type="non-terminal residue" evidence="2">
    <location>
        <position position="77"/>
    </location>
</feature>
<sequence length="77" mass="8272">MMSASGIALVVITASLLKTASCSRHSIPSSALTIYDDYENTTPSTNSDPKIVVTLQLPHLSDDTPNFNLGHGRKKRS</sequence>
<reference evidence="2 3" key="1">
    <citation type="submission" date="2024-04" db="EMBL/GenBank/DDBJ databases">
        <authorList>
            <person name="Rising A."/>
            <person name="Reimegard J."/>
            <person name="Sonavane S."/>
            <person name="Akerstrom W."/>
            <person name="Nylinder S."/>
            <person name="Hedman E."/>
            <person name="Kallberg Y."/>
        </authorList>
    </citation>
    <scope>NUCLEOTIDE SEQUENCE [LARGE SCALE GENOMIC DNA]</scope>
</reference>
<dbReference type="Proteomes" id="UP001497382">
    <property type="component" value="Unassembled WGS sequence"/>
</dbReference>
<gene>
    <name evidence="2" type="ORF">LARSCL_LOCUS325</name>
</gene>
<protein>
    <recommendedName>
        <fullName evidence="4">Secreted protein</fullName>
    </recommendedName>
</protein>
<evidence type="ECO:0000313" key="3">
    <source>
        <dbReference type="Proteomes" id="UP001497382"/>
    </source>
</evidence>
<accession>A0AAV1YQY5</accession>
<feature type="chain" id="PRO_5043886594" description="Secreted protein" evidence="1">
    <location>
        <begin position="23"/>
        <end position="77"/>
    </location>
</feature>
<keyword evidence="3" id="KW-1185">Reference proteome</keyword>
<evidence type="ECO:0000256" key="1">
    <source>
        <dbReference type="SAM" id="SignalP"/>
    </source>
</evidence>
<keyword evidence="1" id="KW-0732">Signal</keyword>
<organism evidence="2 3">
    <name type="scientific">Larinioides sclopetarius</name>
    <dbReference type="NCBI Taxonomy" id="280406"/>
    <lineage>
        <taxon>Eukaryota</taxon>
        <taxon>Metazoa</taxon>
        <taxon>Ecdysozoa</taxon>
        <taxon>Arthropoda</taxon>
        <taxon>Chelicerata</taxon>
        <taxon>Arachnida</taxon>
        <taxon>Araneae</taxon>
        <taxon>Araneomorphae</taxon>
        <taxon>Entelegynae</taxon>
        <taxon>Araneoidea</taxon>
        <taxon>Araneidae</taxon>
        <taxon>Larinioides</taxon>
    </lineage>
</organism>
<dbReference type="AlphaFoldDB" id="A0AAV1YQY5"/>
<comment type="caution">
    <text evidence="2">The sequence shown here is derived from an EMBL/GenBank/DDBJ whole genome shotgun (WGS) entry which is preliminary data.</text>
</comment>
<dbReference type="EMBL" id="CAXIEN010000002">
    <property type="protein sequence ID" value="CAL1261327.1"/>
    <property type="molecule type" value="Genomic_DNA"/>
</dbReference>
<name>A0AAV1YQY5_9ARAC</name>
<proteinExistence type="predicted"/>
<evidence type="ECO:0008006" key="4">
    <source>
        <dbReference type="Google" id="ProtNLM"/>
    </source>
</evidence>